<dbReference type="Pfam" id="PF05378">
    <property type="entry name" value="Hydant_A_N"/>
    <property type="match status" value="1"/>
</dbReference>
<dbReference type="GO" id="GO:0017168">
    <property type="term" value="F:5-oxoprolinase (ATP-hydrolyzing) activity"/>
    <property type="evidence" value="ECO:0007669"/>
    <property type="project" value="TreeGrafter"/>
</dbReference>
<dbReference type="Gene3D" id="3.30.420.40">
    <property type="match status" value="1"/>
</dbReference>
<evidence type="ECO:0000313" key="3">
    <source>
        <dbReference type="EMBL" id="CAB4364216.1"/>
    </source>
</evidence>
<dbReference type="InterPro" id="IPR043129">
    <property type="entry name" value="ATPase_NBD"/>
</dbReference>
<proteinExistence type="predicted"/>
<protein>
    <submittedName>
        <fullName evidence="7">Unannotated protein</fullName>
    </submittedName>
</protein>
<dbReference type="AlphaFoldDB" id="A0A6J7MRR9"/>
<evidence type="ECO:0000313" key="6">
    <source>
        <dbReference type="EMBL" id="CAB4934215.1"/>
    </source>
</evidence>
<evidence type="ECO:0000313" key="5">
    <source>
        <dbReference type="EMBL" id="CAB4846789.1"/>
    </source>
</evidence>
<accession>A0A6J7MRR9</accession>
<organism evidence="7">
    <name type="scientific">freshwater metagenome</name>
    <dbReference type="NCBI Taxonomy" id="449393"/>
    <lineage>
        <taxon>unclassified sequences</taxon>
        <taxon>metagenomes</taxon>
        <taxon>ecological metagenomes</taxon>
    </lineage>
</organism>
<dbReference type="SUPFAM" id="SSF53067">
    <property type="entry name" value="Actin-like ATPase domain"/>
    <property type="match status" value="1"/>
</dbReference>
<feature type="domain" description="Hydantoinase A/oxoprolinase" evidence="1">
    <location>
        <begin position="187"/>
        <end position="332"/>
    </location>
</feature>
<dbReference type="GO" id="GO:0005829">
    <property type="term" value="C:cytosol"/>
    <property type="evidence" value="ECO:0007669"/>
    <property type="project" value="TreeGrafter"/>
</dbReference>
<evidence type="ECO:0000259" key="1">
    <source>
        <dbReference type="Pfam" id="PF01968"/>
    </source>
</evidence>
<reference evidence="7" key="1">
    <citation type="submission" date="2020-05" db="EMBL/GenBank/DDBJ databases">
        <authorList>
            <person name="Chiriac C."/>
            <person name="Salcher M."/>
            <person name="Ghai R."/>
            <person name="Kavagutti S V."/>
        </authorList>
    </citation>
    <scope>NUCLEOTIDE SEQUENCE</scope>
</reference>
<name>A0A6J7MRR9_9ZZZZ</name>
<dbReference type="EMBL" id="CAFBIY010000011">
    <property type="protein sequence ID" value="CAB4846789.1"/>
    <property type="molecule type" value="Genomic_DNA"/>
</dbReference>
<dbReference type="InterPro" id="IPR045079">
    <property type="entry name" value="Oxoprolinase-like"/>
</dbReference>
<dbReference type="EMBL" id="CAESGF010000011">
    <property type="protein sequence ID" value="CAB4364216.1"/>
    <property type="molecule type" value="Genomic_DNA"/>
</dbReference>
<sequence>MLLGIDTGGTYTDAVVFDEHDGTVVATAKSPTTHHDLSIGICGAIDAVLEAAGVLAERIELVSLSTTLATNALVEGKGRSVGAVIIGFDGEVLERAGLGEALGDDPAVILVGGHDPHGAEVAPLDLQRLADEVAAIAGAVEAFAVTAQFSVRNPAHELAAADVIRRVTGKPVTLSHHLSARLNGPKRAVTAVLNARLISIIDGLVRTTEAALLDRGIHAPVMVVRGDGSLVSAGFVRDRPIETILSGPAASLVGAAYLTGLADAVISDIGGTTTDIAVLRGGVPIVSAEGATVGGHRTMVSAVAMHTHGLGGDSHVRHDERALGASLRLGPRKVVPVCQLAVDEPQLVHAMFDRQLQSTMPGEMDGILLIAERYDDKLASSDGNERAVLVAMGGRVAVAADALSTMHMRRVMERLVQRGLLQLAAFTPTDAAHVLGLQHTYDVGAAKKAATLFARFRDRMGKALAVDGETISRLTIDTLVRRSAEAVLAASFEHDGLPGETVAQTVVQTALNRGSGVSDTAVRLGVTLGLPLIGLGASAPAYYPRVAALLGAESLVPEHAGVANAVGAVVGRVRISRECVVSSPAPGEFVVHAGETPAKFTDLTKARAFAHEHLAVAIGLDMVAAGAPLFEVHERWLEQTVDIDGLALFVEGTLTLTASGRPELSSG</sequence>
<dbReference type="EMBL" id="CAFBMT010000008">
    <property type="protein sequence ID" value="CAB4934215.1"/>
    <property type="molecule type" value="Genomic_DNA"/>
</dbReference>
<feature type="domain" description="Hydantoinase/oxoprolinase N-terminal" evidence="2">
    <location>
        <begin position="3"/>
        <end position="167"/>
    </location>
</feature>
<dbReference type="PANTHER" id="PTHR11365:SF2">
    <property type="entry name" value="5-OXOPROLINASE"/>
    <property type="match status" value="1"/>
</dbReference>
<dbReference type="Pfam" id="PF01968">
    <property type="entry name" value="Hydantoinase_A"/>
    <property type="match status" value="1"/>
</dbReference>
<dbReference type="EMBL" id="CAEZYF010000001">
    <property type="protein sequence ID" value="CAB4703979.1"/>
    <property type="molecule type" value="Genomic_DNA"/>
</dbReference>
<gene>
    <name evidence="4" type="ORF">UFOPK2656_00233</name>
    <name evidence="5" type="ORF">UFOPK3267_00342</name>
    <name evidence="6" type="ORF">UFOPK3651_01686</name>
    <name evidence="7" type="ORF">UFOPK3931_00858</name>
    <name evidence="3" type="ORF">UFOPK4189_01981</name>
</gene>
<dbReference type="EMBL" id="CAFBOL010000015">
    <property type="protein sequence ID" value="CAB4981852.1"/>
    <property type="molecule type" value="Genomic_DNA"/>
</dbReference>
<dbReference type="GO" id="GO:0006749">
    <property type="term" value="P:glutathione metabolic process"/>
    <property type="evidence" value="ECO:0007669"/>
    <property type="project" value="TreeGrafter"/>
</dbReference>
<dbReference type="InterPro" id="IPR002821">
    <property type="entry name" value="Hydantoinase_A"/>
</dbReference>
<evidence type="ECO:0000259" key="2">
    <source>
        <dbReference type="Pfam" id="PF05378"/>
    </source>
</evidence>
<dbReference type="PANTHER" id="PTHR11365">
    <property type="entry name" value="5-OXOPROLINASE RELATED"/>
    <property type="match status" value="1"/>
</dbReference>
<evidence type="ECO:0000313" key="7">
    <source>
        <dbReference type="EMBL" id="CAB4981852.1"/>
    </source>
</evidence>
<dbReference type="InterPro" id="IPR008040">
    <property type="entry name" value="Hydant_A_N"/>
</dbReference>
<evidence type="ECO:0000313" key="4">
    <source>
        <dbReference type="EMBL" id="CAB4703979.1"/>
    </source>
</evidence>